<keyword evidence="2" id="KW-1185">Reference proteome</keyword>
<organism evidence="1 2">
    <name type="scientific">Papilio xuthus</name>
    <name type="common">Asian swallowtail butterfly</name>
    <dbReference type="NCBI Taxonomy" id="66420"/>
    <lineage>
        <taxon>Eukaryota</taxon>
        <taxon>Metazoa</taxon>
        <taxon>Ecdysozoa</taxon>
        <taxon>Arthropoda</taxon>
        <taxon>Hexapoda</taxon>
        <taxon>Insecta</taxon>
        <taxon>Pterygota</taxon>
        <taxon>Neoptera</taxon>
        <taxon>Endopterygota</taxon>
        <taxon>Lepidoptera</taxon>
        <taxon>Glossata</taxon>
        <taxon>Ditrysia</taxon>
        <taxon>Papilionoidea</taxon>
        <taxon>Papilionidae</taxon>
        <taxon>Papilioninae</taxon>
        <taxon>Papilio</taxon>
    </lineage>
</organism>
<dbReference type="Proteomes" id="UP000053268">
    <property type="component" value="Unassembled WGS sequence"/>
</dbReference>
<gene>
    <name evidence="1" type="ORF">RR46_11825</name>
</gene>
<sequence>MQVKSKNVKRMRQSSCVASEAEVLSSIPGHLVDCYRSGGPLLNSPRRLDVFLSLVRKLEHSAKLDMRLFSTSLLRRFRLDGIEQASNPIETEFVLPYRASAFQFHKYKLLMDLFLPSQNLLEMDESLTLVERCLLHKLLSSTVQPWERGDENLTCPLSAQQRENMSTDSSGRIHSRCPIEDGVIQTDWGPVAVGTIIAAIAASLESQRVSLTDIFSANIYKSEVSQPMIDRALADWEKQVENPNENNNNANFEMLASATDQLNISNILVATVVGDLAEVVVNQGPRVGASAQLMTVGSNNRWNDTLLPRDFYLLPQNSNDWQFTDAEILAGVDGLILASYVPSWIELRRSFRLSQVLDSYYSNDGVSFGSEVRACNRLALYNRVLNNTILASETLRFAQVLSLTQNTVYIPLEEMRRMSDAAVTAFIDYVPSVLRKYQRNCVSVDSVPVVDLIVATDSSWREYDVEQFLSWMSGALELDASRSTLGVVHGNTGRWVAPPAHNITALFTHIANYTDPWPNRLNVPNVLTTVNQHLRNQTLQDINAKASAGRSTVILILSPTDQPSGNEIERSRTIMHSIRSSFFDAYFAYAAQDLTNFQNINNEYLDYSEMFITLPSTCVQDVASAINTFMIKNDIPKRIFGAACPSNGTTFYQIEYEDSVMAKTKRGYRIHPFYLRQQPLIRVQFRNSNYGTILVCMFRGAEATQSCQLIGERNIHTFNLTAPCPSPDFCPPAHFVVTATTTLNACAHADCRTPNQVDYYIQHSGLRCLPLLGSGAAPSNHWKRKLALLQQRLRGATVARLTPDQKVACSNHVGVKEISFSPFCLSLYFPKYETFKLHPANVQFANYVREFYVRIHQIWAHPKVRYDHLDLSIEAADCT</sequence>
<dbReference type="EMBL" id="KQ459597">
    <property type="protein sequence ID" value="KPI94821.1"/>
    <property type="molecule type" value="Genomic_DNA"/>
</dbReference>
<evidence type="ECO:0000313" key="1">
    <source>
        <dbReference type="EMBL" id="KPI94821.1"/>
    </source>
</evidence>
<dbReference type="STRING" id="66420.A0A194PN13"/>
<dbReference type="AlphaFoldDB" id="A0A194PN13"/>
<accession>A0A194PN13</accession>
<evidence type="ECO:0000313" key="2">
    <source>
        <dbReference type="Proteomes" id="UP000053268"/>
    </source>
</evidence>
<reference evidence="1 2" key="1">
    <citation type="journal article" date="2015" name="Nat. Commun.">
        <title>Outbred genome sequencing and CRISPR/Cas9 gene editing in butterflies.</title>
        <authorList>
            <person name="Li X."/>
            <person name="Fan D."/>
            <person name="Zhang W."/>
            <person name="Liu G."/>
            <person name="Zhang L."/>
            <person name="Zhao L."/>
            <person name="Fang X."/>
            <person name="Chen L."/>
            <person name="Dong Y."/>
            <person name="Chen Y."/>
            <person name="Ding Y."/>
            <person name="Zhao R."/>
            <person name="Feng M."/>
            <person name="Zhu Y."/>
            <person name="Feng Y."/>
            <person name="Jiang X."/>
            <person name="Zhu D."/>
            <person name="Xiang H."/>
            <person name="Feng X."/>
            <person name="Li S."/>
            <person name="Wang J."/>
            <person name="Zhang G."/>
            <person name="Kronforst M.R."/>
            <person name="Wang W."/>
        </authorList>
    </citation>
    <scope>NUCLEOTIDE SEQUENCE [LARGE SCALE GENOMIC DNA]</scope>
    <source>
        <strain evidence="1">Ya'a_city_454_Px</strain>
        <tissue evidence="1">Whole body</tissue>
    </source>
</reference>
<name>A0A194PN13_PAPXU</name>
<protein>
    <submittedName>
        <fullName evidence="1">Uncharacterized protein</fullName>
    </submittedName>
</protein>
<proteinExistence type="predicted"/>